<dbReference type="HOGENOM" id="CLU_039613_6_0_5"/>
<dbReference type="EMBL" id="CP003742">
    <property type="protein sequence ID" value="AGI71759.1"/>
    <property type="molecule type" value="Genomic_DNA"/>
</dbReference>
<dbReference type="PANTHER" id="PTHR30419">
    <property type="entry name" value="HTH-TYPE TRANSCRIPTIONAL REGULATOR YBHD"/>
    <property type="match status" value="1"/>
</dbReference>
<keyword evidence="7" id="KW-1185">Reference proteome</keyword>
<feature type="domain" description="HTH lysR-type" evidence="5">
    <location>
        <begin position="5"/>
        <end position="62"/>
    </location>
</feature>
<dbReference type="STRING" id="391616.OA238_c16350"/>
<dbReference type="Gene3D" id="3.40.190.290">
    <property type="match status" value="1"/>
</dbReference>
<comment type="similarity">
    <text evidence="1">Belongs to the LysR transcriptional regulatory family.</text>
</comment>
<evidence type="ECO:0000313" key="7">
    <source>
        <dbReference type="Proteomes" id="UP000004688"/>
    </source>
</evidence>
<evidence type="ECO:0000259" key="5">
    <source>
        <dbReference type="PROSITE" id="PS50931"/>
    </source>
</evidence>
<keyword evidence="3" id="KW-0238">DNA-binding</keyword>
<protein>
    <submittedName>
        <fullName evidence="6">LysR family transcriptional regulator</fullName>
    </submittedName>
</protein>
<dbReference type="OrthoDB" id="9791253at2"/>
<dbReference type="Gene3D" id="1.10.10.10">
    <property type="entry name" value="Winged helix-like DNA-binding domain superfamily/Winged helix DNA-binding domain"/>
    <property type="match status" value="1"/>
</dbReference>
<evidence type="ECO:0000256" key="4">
    <source>
        <dbReference type="ARBA" id="ARBA00023163"/>
    </source>
</evidence>
<dbReference type="InterPro" id="IPR050950">
    <property type="entry name" value="HTH-type_LysR_regulators"/>
</dbReference>
<dbReference type="RefSeq" id="WP_015494928.1">
    <property type="nucleotide sequence ID" value="NC_020908.1"/>
</dbReference>
<dbReference type="eggNOG" id="COG0583">
    <property type="taxonomic scope" value="Bacteria"/>
</dbReference>
<evidence type="ECO:0000313" key="6">
    <source>
        <dbReference type="EMBL" id="AGI71759.1"/>
    </source>
</evidence>
<dbReference type="Proteomes" id="UP000004688">
    <property type="component" value="Chromosome"/>
</dbReference>
<sequence length="294" mass="31508">MVVGPSLALLRALQSMQTTGSVSQTATALGVTQSAISRSISKYEDGIGLKLLRRDVRPLTLTEEGMLVVAHALEIDRSIRTLNERLKTLKQGKGGIVRIGSFGPSGSTRILPDLMAQFAKCYPGISMSILEGSDEMTRKDLVKGNVDVAVLGHPIDEFDAIPIAADQLVALVQDGSALSKEPTIGPADLAGAPFVMTLAGSEVAILEWFEGAATTPDIKHRIQQTHSILALVRAGMGNAVVTSLSLPEDVQGVSVKPLRHIQMRQIYLAKKPVLANSKAVSIFWDFLSRKRTFG</sequence>
<keyword evidence="2" id="KW-0805">Transcription regulation</keyword>
<dbReference type="KEGG" id="oar:OA238_c16350"/>
<proteinExistence type="inferred from homology"/>
<dbReference type="Pfam" id="PF00126">
    <property type="entry name" value="HTH_1"/>
    <property type="match status" value="1"/>
</dbReference>
<dbReference type="SUPFAM" id="SSF53850">
    <property type="entry name" value="Periplasmic binding protein-like II"/>
    <property type="match status" value="1"/>
</dbReference>
<dbReference type="PANTHER" id="PTHR30419:SF28">
    <property type="entry name" value="HTH-TYPE TRANSCRIPTIONAL REGULATOR BSDA"/>
    <property type="match status" value="1"/>
</dbReference>
<dbReference type="GO" id="GO:0003677">
    <property type="term" value="F:DNA binding"/>
    <property type="evidence" value="ECO:0007669"/>
    <property type="project" value="UniProtKB-KW"/>
</dbReference>
<dbReference type="GO" id="GO:0005829">
    <property type="term" value="C:cytosol"/>
    <property type="evidence" value="ECO:0007669"/>
    <property type="project" value="TreeGrafter"/>
</dbReference>
<accession>M9RGL4</accession>
<gene>
    <name evidence="6" type="ORF">OA238_c16350</name>
</gene>
<dbReference type="InterPro" id="IPR005119">
    <property type="entry name" value="LysR_subst-bd"/>
</dbReference>
<organism evidence="6 7">
    <name type="scientific">Octadecabacter arcticus 238</name>
    <dbReference type="NCBI Taxonomy" id="391616"/>
    <lineage>
        <taxon>Bacteria</taxon>
        <taxon>Pseudomonadati</taxon>
        <taxon>Pseudomonadota</taxon>
        <taxon>Alphaproteobacteria</taxon>
        <taxon>Rhodobacterales</taxon>
        <taxon>Roseobacteraceae</taxon>
        <taxon>Octadecabacter</taxon>
    </lineage>
</organism>
<dbReference type="SUPFAM" id="SSF46785">
    <property type="entry name" value="Winged helix' DNA-binding domain"/>
    <property type="match status" value="1"/>
</dbReference>
<dbReference type="Pfam" id="PF03466">
    <property type="entry name" value="LysR_substrate"/>
    <property type="match status" value="1"/>
</dbReference>
<evidence type="ECO:0000256" key="1">
    <source>
        <dbReference type="ARBA" id="ARBA00009437"/>
    </source>
</evidence>
<evidence type="ECO:0000256" key="2">
    <source>
        <dbReference type="ARBA" id="ARBA00023015"/>
    </source>
</evidence>
<keyword evidence="4" id="KW-0804">Transcription</keyword>
<dbReference type="GO" id="GO:0003700">
    <property type="term" value="F:DNA-binding transcription factor activity"/>
    <property type="evidence" value="ECO:0007669"/>
    <property type="project" value="InterPro"/>
</dbReference>
<dbReference type="PROSITE" id="PS50931">
    <property type="entry name" value="HTH_LYSR"/>
    <property type="match status" value="1"/>
</dbReference>
<dbReference type="InterPro" id="IPR036390">
    <property type="entry name" value="WH_DNA-bd_sf"/>
</dbReference>
<dbReference type="CDD" id="cd05466">
    <property type="entry name" value="PBP2_LTTR_substrate"/>
    <property type="match status" value="1"/>
</dbReference>
<dbReference type="InterPro" id="IPR000847">
    <property type="entry name" value="LysR_HTH_N"/>
</dbReference>
<dbReference type="AlphaFoldDB" id="M9RGL4"/>
<reference evidence="6 7" key="1">
    <citation type="journal article" date="2013" name="PLoS ONE">
        <title>Poles Apart: Arctic and Antarctic Octadecabacter strains Share High Genome Plasticity and a New Type of Xanthorhodopsin.</title>
        <authorList>
            <person name="Vollmers J."/>
            <person name="Voget S."/>
            <person name="Dietrich S."/>
            <person name="Gollnow K."/>
            <person name="Smits M."/>
            <person name="Meyer K."/>
            <person name="Brinkhoff T."/>
            <person name="Simon M."/>
            <person name="Daniel R."/>
        </authorList>
    </citation>
    <scope>NUCLEOTIDE SEQUENCE [LARGE SCALE GENOMIC DNA]</scope>
    <source>
        <strain evidence="6 7">238</strain>
    </source>
</reference>
<name>M9RGL4_9RHOB</name>
<evidence type="ECO:0000256" key="3">
    <source>
        <dbReference type="ARBA" id="ARBA00023125"/>
    </source>
</evidence>
<dbReference type="InterPro" id="IPR036388">
    <property type="entry name" value="WH-like_DNA-bd_sf"/>
</dbReference>